<protein>
    <submittedName>
        <fullName evidence="2">Uncharacterized protein</fullName>
    </submittedName>
</protein>
<name>A0ABV0TSB1_9TELE</name>
<dbReference type="Proteomes" id="UP001482620">
    <property type="component" value="Unassembled WGS sequence"/>
</dbReference>
<organism evidence="2 3">
    <name type="scientific">Ilyodon furcidens</name>
    <name type="common">goldbreast splitfin</name>
    <dbReference type="NCBI Taxonomy" id="33524"/>
    <lineage>
        <taxon>Eukaryota</taxon>
        <taxon>Metazoa</taxon>
        <taxon>Chordata</taxon>
        <taxon>Craniata</taxon>
        <taxon>Vertebrata</taxon>
        <taxon>Euteleostomi</taxon>
        <taxon>Actinopterygii</taxon>
        <taxon>Neopterygii</taxon>
        <taxon>Teleostei</taxon>
        <taxon>Neoteleostei</taxon>
        <taxon>Acanthomorphata</taxon>
        <taxon>Ovalentaria</taxon>
        <taxon>Atherinomorphae</taxon>
        <taxon>Cyprinodontiformes</taxon>
        <taxon>Goodeidae</taxon>
        <taxon>Ilyodon</taxon>
    </lineage>
</organism>
<accession>A0ABV0TSB1</accession>
<sequence length="156" mass="17114">MGYSDNSTLPVIPNSDSDLNDSACKQNAENSENNLHSKQSSPNLPEKEGPTGPRTLTVGNSAVNVIKNFCNKKVMTGTSNVVSDISENILAIIEERSTLKNLIIYFGAMDDVAKKTSEVLKEDFIRLLNKVGGLFCWQQLNAHLLQMIHMALSFSV</sequence>
<evidence type="ECO:0000256" key="1">
    <source>
        <dbReference type="SAM" id="MobiDB-lite"/>
    </source>
</evidence>
<feature type="compositionally biased region" description="Polar residues" evidence="1">
    <location>
        <begin position="23"/>
        <end position="43"/>
    </location>
</feature>
<dbReference type="EMBL" id="JAHRIQ010041873">
    <property type="protein sequence ID" value="MEQ2234891.1"/>
    <property type="molecule type" value="Genomic_DNA"/>
</dbReference>
<reference evidence="2 3" key="1">
    <citation type="submission" date="2021-06" db="EMBL/GenBank/DDBJ databases">
        <authorList>
            <person name="Palmer J.M."/>
        </authorList>
    </citation>
    <scope>NUCLEOTIDE SEQUENCE [LARGE SCALE GENOMIC DNA]</scope>
    <source>
        <strain evidence="3">if_2019</strain>
        <tissue evidence="2">Muscle</tissue>
    </source>
</reference>
<keyword evidence="3" id="KW-1185">Reference proteome</keyword>
<proteinExistence type="predicted"/>
<evidence type="ECO:0000313" key="3">
    <source>
        <dbReference type="Proteomes" id="UP001482620"/>
    </source>
</evidence>
<comment type="caution">
    <text evidence="2">The sequence shown here is derived from an EMBL/GenBank/DDBJ whole genome shotgun (WGS) entry which is preliminary data.</text>
</comment>
<feature type="compositionally biased region" description="Polar residues" evidence="1">
    <location>
        <begin position="1"/>
        <end position="17"/>
    </location>
</feature>
<evidence type="ECO:0000313" key="2">
    <source>
        <dbReference type="EMBL" id="MEQ2234891.1"/>
    </source>
</evidence>
<feature type="region of interest" description="Disordered" evidence="1">
    <location>
        <begin position="1"/>
        <end position="57"/>
    </location>
</feature>
<gene>
    <name evidence="2" type="ORF">ILYODFUR_036024</name>
</gene>